<feature type="coiled-coil region" evidence="1">
    <location>
        <begin position="434"/>
        <end position="490"/>
    </location>
</feature>
<organism evidence="3">
    <name type="scientific">Trypanosoma vivax (strain Y486)</name>
    <dbReference type="NCBI Taxonomy" id="1055687"/>
    <lineage>
        <taxon>Eukaryota</taxon>
        <taxon>Discoba</taxon>
        <taxon>Euglenozoa</taxon>
        <taxon>Kinetoplastea</taxon>
        <taxon>Metakinetoplastina</taxon>
        <taxon>Trypanosomatida</taxon>
        <taxon>Trypanosomatidae</taxon>
        <taxon>Trypanosoma</taxon>
        <taxon>Duttonella</taxon>
    </lineage>
</organism>
<keyword evidence="1" id="KW-0175">Coiled coil</keyword>
<evidence type="ECO:0000313" key="3">
    <source>
        <dbReference type="EMBL" id="CCC49890.1"/>
    </source>
</evidence>
<feature type="coiled-coil region" evidence="1">
    <location>
        <begin position="148"/>
        <end position="268"/>
    </location>
</feature>
<reference evidence="3" key="1">
    <citation type="journal article" date="2012" name="Proc. Natl. Acad. Sci. U.S.A.">
        <title>Antigenic diversity is generated by distinct evolutionary mechanisms in African trypanosome species.</title>
        <authorList>
            <person name="Jackson A.P."/>
            <person name="Berry A."/>
            <person name="Aslett M."/>
            <person name="Allison H.C."/>
            <person name="Burton P."/>
            <person name="Vavrova-Anderson J."/>
            <person name="Brown R."/>
            <person name="Browne H."/>
            <person name="Corton N."/>
            <person name="Hauser H."/>
            <person name="Gamble J."/>
            <person name="Gilderthorp R."/>
            <person name="Marcello L."/>
            <person name="McQuillan J."/>
            <person name="Otto T.D."/>
            <person name="Quail M.A."/>
            <person name="Sanders M.J."/>
            <person name="van Tonder A."/>
            <person name="Ginger M.L."/>
            <person name="Field M.C."/>
            <person name="Barry J.D."/>
            <person name="Hertz-Fowler C."/>
            <person name="Berriman M."/>
        </authorList>
    </citation>
    <scope>NUCLEOTIDE SEQUENCE</scope>
    <source>
        <strain evidence="3">Y486</strain>
    </source>
</reference>
<dbReference type="EMBL" id="HE573024">
    <property type="protein sequence ID" value="CCC49890.1"/>
    <property type="molecule type" value="Genomic_DNA"/>
</dbReference>
<accession>G0U1D5</accession>
<dbReference type="AlphaFoldDB" id="G0U1D5"/>
<proteinExistence type="predicted"/>
<feature type="coiled-coil region" evidence="1">
    <location>
        <begin position="870"/>
        <end position="918"/>
    </location>
</feature>
<dbReference type="VEuPathDB" id="TriTrypDB:TvY486_0804980"/>
<gene>
    <name evidence="3" type="ORF">TVY486_0804980</name>
</gene>
<sequence>MSMDISVVDGRSFDQQSLLHTDCSCEAVSNFSAPHGERSHQKYLAAVTNNSICEISRVAVMTTNASEATGQENAEMAGTGEEDREMVASETVWICHECTSSVSRASTPSPQGCLLEGQRERCFFSSDATHSVQDTGGLAERCKLPQKQVEMKEILVELERQLAESHEECMLNIVEVDSLRAALEREKEANQHNQARLEGAMQELRDENASHTQQLMEQITVLKMLAESVMEEKAHVTEEAKRQRQEMLALLEQEREEKSQIMGDYRQQTESLIAEQGREITTLRMRIQAGHDEHERLLCTRQELEGKLKEQRERVAELEKAIAKSRLDQERCKHEEEQRYATRIEELMDQNRELTIRIENEAAKQQMRQQEVEDQARTLSKQLRTLEEAHAMERHAAQAGFRRELEELREQLCCYESKCGELERDLERERGRACRNEEKVTQTLREAVEKLREEKTAAVQEAMQQREGLCEQHRNKVNQLQGIIDGLRRQLADESVARNDAESARDLANTRVDDLQTAVISLRDEIETIHADYRSRERAAVQERHSLQEQLRAALRKHEEEIKQLQQDLLQHELEEKRLRDEVNIKAHALQSARAENKQLHEEMQRVTETNEHEMMELQKSYEQNAAIWSTQKTQAEAECQRLQGVLLEAEARQQACERHLADERRTLNELAGQLRESRDAAEQLQATQRRAHARQRELEEEVRQAKTIVREAEARIIQLEASLESRENTIREQAAEAARIAKEHEAELQSHHKSQEENMMTLQNELRIAREEVSAKEEELRCLREDITKLRCEAAVCAGSWQEELSEAKKHYEDDIRRLDEVLNTLRTDLSKAQASKAQCLKEMAQVQLEVERQYSKYQEIIAHEQMSKEKALEDNKHKEQLNNELQGTVRLLSARLSTFEDDIRRLQEENGEANTRLHEAHMLIGRKDAAIGQLTARVRAYEARMEGWPLLHQTK</sequence>
<feature type="coiled-coil region" evidence="1">
    <location>
        <begin position="294"/>
        <end position="389"/>
    </location>
</feature>
<evidence type="ECO:0000256" key="2">
    <source>
        <dbReference type="SAM" id="MobiDB-lite"/>
    </source>
</evidence>
<feature type="region of interest" description="Disordered" evidence="2">
    <location>
        <begin position="674"/>
        <end position="699"/>
    </location>
</feature>
<name>G0U1D5_TRYVY</name>
<evidence type="ECO:0000256" key="1">
    <source>
        <dbReference type="SAM" id="Coils"/>
    </source>
</evidence>
<protein>
    <submittedName>
        <fullName evidence="3">Uncharacterized protein</fullName>
    </submittedName>
</protein>